<evidence type="ECO:0000259" key="1">
    <source>
        <dbReference type="Pfam" id="PF00534"/>
    </source>
</evidence>
<dbReference type="EMBL" id="LBJM01000010">
    <property type="protein sequence ID" value="RXH41886.1"/>
    <property type="molecule type" value="Genomic_DNA"/>
</dbReference>
<comment type="caution">
    <text evidence="2">The sequence shown here is derived from an EMBL/GenBank/DDBJ whole genome shotgun (WGS) entry which is preliminary data.</text>
</comment>
<feature type="domain" description="Glycosyl transferase family 1" evidence="1">
    <location>
        <begin position="197"/>
        <end position="338"/>
    </location>
</feature>
<reference evidence="2 3" key="1">
    <citation type="submission" date="2015-04" db="EMBL/GenBank/DDBJ databases">
        <title>Comparative genomics of rhizobia nodulating Arachis hypogaea in China.</title>
        <authorList>
            <person name="Li Y."/>
        </authorList>
    </citation>
    <scope>NUCLEOTIDE SEQUENCE [LARGE SCALE GENOMIC DNA]</scope>
    <source>
        <strain evidence="2 3">CCBAU 51787</strain>
    </source>
</reference>
<gene>
    <name evidence="2" type="ORF">XH94_04270</name>
</gene>
<sequence>MKIAIWHNILWSRYKAVVFSSVYRQAQATNIKVNFYQIAETDTNRTSLSPVDQSWHQYPFTLLFKGASSEIPALKLMWKAAKLTWRDPADVTILAGYERPVVWIQALVLSLRGRPFALFCDSTLFDQPQTFWKGIAKRIIFNWASGIFSYGIRAKEYVNYYGVPSSRSFIRCQAAALPREYSAQLALEERITSADIDSPPRFLYVGRLSTEKSLDHLILAFKQALGSNPRAHLVIVGKGPSEPQLRKLVAELGIQEQVLFEGSKFDSELFNEYSKATCLVLPSHGEPWGLVVNEALSYGCPVIVSHRCGCVPELVVEGKTGFSFEWGNVAQLAERMNAAPAAFADIANTARACLDHIARFNPDLAGRSILDGCKAIQNARLTRKLKD</sequence>
<proteinExistence type="predicted"/>
<protein>
    <recommendedName>
        <fullName evidence="1">Glycosyl transferase family 1 domain-containing protein</fullName>
    </recommendedName>
</protein>
<dbReference type="PANTHER" id="PTHR45947:SF3">
    <property type="entry name" value="SULFOQUINOVOSYL TRANSFERASE SQD2"/>
    <property type="match status" value="1"/>
</dbReference>
<evidence type="ECO:0000313" key="3">
    <source>
        <dbReference type="Proteomes" id="UP000290565"/>
    </source>
</evidence>
<dbReference type="CDD" id="cd03801">
    <property type="entry name" value="GT4_PimA-like"/>
    <property type="match status" value="1"/>
</dbReference>
<dbReference type="GO" id="GO:0016757">
    <property type="term" value="F:glycosyltransferase activity"/>
    <property type="evidence" value="ECO:0007669"/>
    <property type="project" value="InterPro"/>
</dbReference>
<dbReference type="Pfam" id="PF00534">
    <property type="entry name" value="Glycos_transf_1"/>
    <property type="match status" value="1"/>
</dbReference>
<dbReference type="SUPFAM" id="SSF53756">
    <property type="entry name" value="UDP-Glycosyltransferase/glycogen phosphorylase"/>
    <property type="match status" value="1"/>
</dbReference>
<organism evidence="2 3">
    <name type="scientific">Bradyrhizobium zhanjiangense</name>
    <dbReference type="NCBI Taxonomy" id="1325107"/>
    <lineage>
        <taxon>Bacteria</taxon>
        <taxon>Pseudomonadati</taxon>
        <taxon>Pseudomonadota</taxon>
        <taxon>Alphaproteobacteria</taxon>
        <taxon>Hyphomicrobiales</taxon>
        <taxon>Nitrobacteraceae</taxon>
        <taxon>Bradyrhizobium</taxon>
    </lineage>
</organism>
<dbReference type="InterPro" id="IPR050194">
    <property type="entry name" value="Glycosyltransferase_grp1"/>
</dbReference>
<dbReference type="PANTHER" id="PTHR45947">
    <property type="entry name" value="SULFOQUINOVOSYL TRANSFERASE SQD2"/>
    <property type="match status" value="1"/>
</dbReference>
<dbReference type="AlphaFoldDB" id="A0A4Q0SV41"/>
<accession>A0A4Q0SV41</accession>
<dbReference type="Proteomes" id="UP000290565">
    <property type="component" value="Unassembled WGS sequence"/>
</dbReference>
<dbReference type="InterPro" id="IPR001296">
    <property type="entry name" value="Glyco_trans_1"/>
</dbReference>
<evidence type="ECO:0000313" key="2">
    <source>
        <dbReference type="EMBL" id="RXH41886.1"/>
    </source>
</evidence>
<name>A0A4Q0SV41_9BRAD</name>
<dbReference type="RefSeq" id="WP_128935752.1">
    <property type="nucleotide sequence ID" value="NZ_CP022221.1"/>
</dbReference>
<dbReference type="Gene3D" id="3.40.50.2000">
    <property type="entry name" value="Glycogen Phosphorylase B"/>
    <property type="match status" value="1"/>
</dbReference>